<comment type="caution">
    <text evidence="2">The sequence shown here is derived from an EMBL/GenBank/DDBJ whole genome shotgun (WGS) entry which is preliminary data.</text>
</comment>
<name>A0ABP6C4W9_9ACTN</name>
<keyword evidence="1" id="KW-0472">Membrane</keyword>
<keyword evidence="1" id="KW-0812">Transmembrane</keyword>
<gene>
    <name evidence="2" type="ORF">GCM10009863_15120</name>
</gene>
<evidence type="ECO:0000313" key="3">
    <source>
        <dbReference type="Proteomes" id="UP001501447"/>
    </source>
</evidence>
<organism evidence="2 3">
    <name type="scientific">Streptomyces axinellae</name>
    <dbReference type="NCBI Taxonomy" id="552788"/>
    <lineage>
        <taxon>Bacteria</taxon>
        <taxon>Bacillati</taxon>
        <taxon>Actinomycetota</taxon>
        <taxon>Actinomycetes</taxon>
        <taxon>Kitasatosporales</taxon>
        <taxon>Streptomycetaceae</taxon>
        <taxon>Streptomyces</taxon>
    </lineage>
</organism>
<proteinExistence type="predicted"/>
<feature type="transmembrane region" description="Helical" evidence="1">
    <location>
        <begin position="69"/>
        <end position="87"/>
    </location>
</feature>
<dbReference type="Proteomes" id="UP001501447">
    <property type="component" value="Unassembled WGS sequence"/>
</dbReference>
<feature type="transmembrane region" description="Helical" evidence="1">
    <location>
        <begin position="29"/>
        <end position="49"/>
    </location>
</feature>
<reference evidence="3" key="1">
    <citation type="journal article" date="2019" name="Int. J. Syst. Evol. Microbiol.">
        <title>The Global Catalogue of Microorganisms (GCM) 10K type strain sequencing project: providing services to taxonomists for standard genome sequencing and annotation.</title>
        <authorList>
            <consortium name="The Broad Institute Genomics Platform"/>
            <consortium name="The Broad Institute Genome Sequencing Center for Infectious Disease"/>
            <person name="Wu L."/>
            <person name="Ma J."/>
        </authorList>
    </citation>
    <scope>NUCLEOTIDE SEQUENCE [LARGE SCALE GENOMIC DNA]</scope>
    <source>
        <strain evidence="3">JCM 16373</strain>
    </source>
</reference>
<accession>A0ABP6C4W9</accession>
<keyword evidence="1" id="KW-1133">Transmembrane helix</keyword>
<evidence type="ECO:0000256" key="1">
    <source>
        <dbReference type="SAM" id="Phobius"/>
    </source>
</evidence>
<dbReference type="EMBL" id="BAAARJ010000004">
    <property type="protein sequence ID" value="GAA2602710.1"/>
    <property type="molecule type" value="Genomic_DNA"/>
</dbReference>
<keyword evidence="3" id="KW-1185">Reference proteome</keyword>
<protein>
    <submittedName>
        <fullName evidence="2">Uncharacterized protein</fullName>
    </submittedName>
</protein>
<sequence>MGDFCRRRAAACLIRDLGGARQPEAMKNFLGFVAFILFAQGIGGILYEITDGWFRWSAVVHRIPFLDGYEIYVCVLLLALGLAVGAASDSVKRKE</sequence>
<evidence type="ECO:0000313" key="2">
    <source>
        <dbReference type="EMBL" id="GAA2602710.1"/>
    </source>
</evidence>